<name>A0A5K1K3G1_9APHY</name>
<proteinExistence type="predicted"/>
<evidence type="ECO:0000313" key="2">
    <source>
        <dbReference type="EMBL" id="VWP00121.1"/>
    </source>
</evidence>
<dbReference type="AlphaFoldDB" id="A0A5K1K3G1"/>
<feature type="region of interest" description="Disordered" evidence="1">
    <location>
        <begin position="129"/>
        <end position="162"/>
    </location>
</feature>
<accession>A0A5K1K3G1</accession>
<organism evidence="2">
    <name type="scientific">Ganoderma boninense</name>
    <dbReference type="NCBI Taxonomy" id="34458"/>
    <lineage>
        <taxon>Eukaryota</taxon>
        <taxon>Fungi</taxon>
        <taxon>Dikarya</taxon>
        <taxon>Basidiomycota</taxon>
        <taxon>Agaricomycotina</taxon>
        <taxon>Agaricomycetes</taxon>
        <taxon>Polyporales</taxon>
        <taxon>Polyporaceae</taxon>
        <taxon>Ganoderma</taxon>
    </lineage>
</organism>
<feature type="compositionally biased region" description="Polar residues" evidence="1">
    <location>
        <begin position="144"/>
        <end position="162"/>
    </location>
</feature>
<protein>
    <submittedName>
        <fullName evidence="2">S1-like domain-containing protein</fullName>
    </submittedName>
</protein>
<sequence length="177" mass="19352">MTTHLAGWRDFANDRLGIELEAKDIILVSGFLKTTVWGTAAFSNISDSAELVVAGGCFVPSASGAFRVSMSRGVEASVISRAGPQDRISTWNDSPSQDFKYDQCIFLSYYKMKYRRMIPLPRIMRAAAGPHTLPHDDDDHNGALASTLSSTNSKASDSQEEFIQTVGTDARVKVIML</sequence>
<gene>
    <name evidence="2" type="primary">I1RWI5</name>
</gene>
<evidence type="ECO:0000256" key="1">
    <source>
        <dbReference type="SAM" id="MobiDB-lite"/>
    </source>
</evidence>
<reference evidence="2" key="1">
    <citation type="submission" date="2019-10" db="EMBL/GenBank/DDBJ databases">
        <authorList>
            <person name="Nor Muhammad N."/>
        </authorList>
    </citation>
    <scope>NUCLEOTIDE SEQUENCE</scope>
</reference>
<dbReference type="EMBL" id="LR728183">
    <property type="protein sequence ID" value="VWP00121.1"/>
    <property type="molecule type" value="Genomic_DNA"/>
</dbReference>